<evidence type="ECO:0008006" key="4">
    <source>
        <dbReference type="Google" id="ProtNLM"/>
    </source>
</evidence>
<feature type="signal peptide" evidence="1">
    <location>
        <begin position="1"/>
        <end position="32"/>
    </location>
</feature>
<keyword evidence="3" id="KW-1185">Reference proteome</keyword>
<proteinExistence type="predicted"/>
<evidence type="ECO:0000313" key="3">
    <source>
        <dbReference type="Proteomes" id="UP000223071"/>
    </source>
</evidence>
<keyword evidence="1" id="KW-0732">Signal</keyword>
<organism evidence="2 3">
    <name type="scientific">Tepidiforma thermophila (strain KCTC 52669 / CGMCC 1.13589 / G233)</name>
    <dbReference type="NCBI Taxonomy" id="2761530"/>
    <lineage>
        <taxon>Bacteria</taxon>
        <taxon>Bacillati</taxon>
        <taxon>Chloroflexota</taxon>
        <taxon>Tepidiformia</taxon>
        <taxon>Tepidiformales</taxon>
        <taxon>Tepidiformaceae</taxon>
        <taxon>Tepidiforma</taxon>
    </lineage>
</organism>
<accession>A0A2A9HG74</accession>
<gene>
    <name evidence="2" type="ORF">A9A59_1350</name>
</gene>
<evidence type="ECO:0000256" key="1">
    <source>
        <dbReference type="SAM" id="SignalP"/>
    </source>
</evidence>
<name>A0A2A9HG74_TEPT2</name>
<comment type="caution">
    <text evidence="2">The sequence shown here is derived from an EMBL/GenBank/DDBJ whole genome shotgun (WGS) entry which is preliminary data.</text>
</comment>
<dbReference type="AlphaFoldDB" id="A0A2A9HG74"/>
<dbReference type="EMBL" id="PDJQ01000001">
    <property type="protein sequence ID" value="PFG74141.1"/>
    <property type="molecule type" value="Genomic_DNA"/>
</dbReference>
<protein>
    <recommendedName>
        <fullName evidence="4">Peptidase M23 domain-containing protein</fullName>
    </recommendedName>
</protein>
<dbReference type="RefSeq" id="WP_133117538.1">
    <property type="nucleotide sequence ID" value="NZ_PDJQ01000001.1"/>
</dbReference>
<reference evidence="2 3" key="1">
    <citation type="submission" date="2017-09" db="EMBL/GenBank/DDBJ databases">
        <title>Sequencing the genomes of two abundant thermophiles in Great Basin hot springs: Thermocrinis jamiesonii and novel Chloroflexi Thermoflexus hugenholtzii.</title>
        <authorList>
            <person name="Hedlund B."/>
        </authorList>
    </citation>
    <scope>NUCLEOTIDE SEQUENCE [LARGE SCALE GENOMIC DNA]</scope>
    <source>
        <strain evidence="2 3">G233</strain>
    </source>
</reference>
<dbReference type="Proteomes" id="UP000223071">
    <property type="component" value="Unassembled WGS sequence"/>
</dbReference>
<feature type="chain" id="PRO_5012021348" description="Peptidase M23 domain-containing protein" evidence="1">
    <location>
        <begin position="33"/>
        <end position="229"/>
    </location>
</feature>
<evidence type="ECO:0000313" key="2">
    <source>
        <dbReference type="EMBL" id="PFG74141.1"/>
    </source>
</evidence>
<sequence length="229" mass="24000">MPTSLYPRLATGIALMLLAVASAVALPSPANAASGDIRVIVGMATTEATLTYHPHACGTAYWHCDEGNHPNNTALDLTNTTGATGGAAVYFQSYTRSGYAYGVITNHQYGTSACPGADVALWVPYPDSSVGTWIGYVNFVQVNVSQTFGTGFYVSGGGWTIQPIGSVVSGPGTGNCNSTGSHLHQSGTHNAPFLWTNWAVDADDDPSVPGVQINPTGDSSQNWLHWITY</sequence>